<name>A0ABN8ME82_9CNID</name>
<dbReference type="PANTHER" id="PTHR33845">
    <property type="entry name" value="C2H2-TYPE DOMAIN-CONTAINING PROTEIN"/>
    <property type="match status" value="1"/>
</dbReference>
<feature type="non-terminal residue" evidence="3">
    <location>
        <position position="1"/>
    </location>
</feature>
<keyword evidence="4" id="KW-1185">Reference proteome</keyword>
<dbReference type="Proteomes" id="UP001159427">
    <property type="component" value="Unassembled WGS sequence"/>
</dbReference>
<sequence length="304" mass="34247">HNWLTVSFSAGGFKPITLKSASTHARLQAAPQVPEVQQSSPERHPSNVYSCPKEGCVKVFQRASALERHLSLEACTLSPERHTLMDLAKHQYAARLQEGVGLIPALRAVPSSVGSSHQREEVKEGWALKQVKKPYRFNQKQKTYLEEKFNIGQSTGSKIDPAFVAKEMRRSRGKDGERLFAVSEFLTPQQVSSFFSRLALKVRQQQVEVLEEDALAVEEQSNFATAKENVLSSLQLRHPIIVDQYNVCSLVNNKSEFRKTKVALLQHLCERLELNTPVPAVRRKAPYVELLEEVVNSCCCNPRK</sequence>
<dbReference type="PROSITE" id="PS50157">
    <property type="entry name" value="ZINC_FINGER_C2H2_2"/>
    <property type="match status" value="1"/>
</dbReference>
<dbReference type="InterPro" id="IPR013087">
    <property type="entry name" value="Znf_C2H2_type"/>
</dbReference>
<evidence type="ECO:0000256" key="1">
    <source>
        <dbReference type="PROSITE-ProRule" id="PRU00042"/>
    </source>
</evidence>
<accession>A0ABN8ME82</accession>
<keyword evidence="1" id="KW-0479">Metal-binding</keyword>
<keyword evidence="1" id="KW-0863">Zinc-finger</keyword>
<protein>
    <recommendedName>
        <fullName evidence="2">C2H2-type domain-containing protein</fullName>
    </recommendedName>
</protein>
<organism evidence="3 4">
    <name type="scientific">Porites evermanni</name>
    <dbReference type="NCBI Taxonomy" id="104178"/>
    <lineage>
        <taxon>Eukaryota</taxon>
        <taxon>Metazoa</taxon>
        <taxon>Cnidaria</taxon>
        <taxon>Anthozoa</taxon>
        <taxon>Hexacorallia</taxon>
        <taxon>Scleractinia</taxon>
        <taxon>Fungiina</taxon>
        <taxon>Poritidae</taxon>
        <taxon>Porites</taxon>
    </lineage>
</organism>
<keyword evidence="1" id="KW-0862">Zinc</keyword>
<evidence type="ECO:0000313" key="3">
    <source>
        <dbReference type="EMBL" id="CAH3026762.1"/>
    </source>
</evidence>
<proteinExistence type="predicted"/>
<evidence type="ECO:0000313" key="4">
    <source>
        <dbReference type="Proteomes" id="UP001159427"/>
    </source>
</evidence>
<evidence type="ECO:0000259" key="2">
    <source>
        <dbReference type="PROSITE" id="PS50157"/>
    </source>
</evidence>
<comment type="caution">
    <text evidence="3">The sequence shown here is derived from an EMBL/GenBank/DDBJ whole genome shotgun (WGS) entry which is preliminary data.</text>
</comment>
<reference evidence="3 4" key="1">
    <citation type="submission" date="2022-05" db="EMBL/GenBank/DDBJ databases">
        <authorList>
            <consortium name="Genoscope - CEA"/>
            <person name="William W."/>
        </authorList>
    </citation>
    <scope>NUCLEOTIDE SEQUENCE [LARGE SCALE GENOMIC DNA]</scope>
</reference>
<feature type="domain" description="C2H2-type" evidence="2">
    <location>
        <begin position="49"/>
        <end position="82"/>
    </location>
</feature>
<gene>
    <name evidence="3" type="ORF">PEVE_00029887</name>
</gene>
<dbReference type="PANTHER" id="PTHR33845:SF1">
    <property type="entry name" value="C2H2-TYPE DOMAIN-CONTAINING PROTEIN"/>
    <property type="match status" value="1"/>
</dbReference>
<dbReference type="EMBL" id="CALNXI010000420">
    <property type="protein sequence ID" value="CAH3026762.1"/>
    <property type="molecule type" value="Genomic_DNA"/>
</dbReference>